<feature type="compositionally biased region" description="Polar residues" evidence="7">
    <location>
        <begin position="741"/>
        <end position="750"/>
    </location>
</feature>
<comment type="subcellular location">
    <subcellularLocation>
        <location evidence="1">Nucleus</location>
    </subcellularLocation>
</comment>
<name>A0A507DQ07_9FUNG</name>
<dbReference type="SMART" id="SM00577">
    <property type="entry name" value="CPDc"/>
    <property type="match status" value="1"/>
</dbReference>
<evidence type="ECO:0000259" key="8">
    <source>
        <dbReference type="PROSITE" id="PS50969"/>
    </source>
</evidence>
<feature type="compositionally biased region" description="Polar residues" evidence="7">
    <location>
        <begin position="15"/>
        <end position="30"/>
    </location>
</feature>
<evidence type="ECO:0000256" key="3">
    <source>
        <dbReference type="ARBA" id="ARBA00022801"/>
    </source>
</evidence>
<keyword evidence="10" id="KW-1185">Reference proteome</keyword>
<feature type="region of interest" description="Disordered" evidence="7">
    <location>
        <begin position="1"/>
        <end position="45"/>
    </location>
</feature>
<evidence type="ECO:0000256" key="4">
    <source>
        <dbReference type="ARBA" id="ARBA00023242"/>
    </source>
</evidence>
<dbReference type="EMBL" id="QEAP01000961">
    <property type="protein sequence ID" value="TPX53315.1"/>
    <property type="molecule type" value="Genomic_DNA"/>
</dbReference>
<keyword evidence="3" id="KW-0378">Hydrolase</keyword>
<dbReference type="InterPro" id="IPR004274">
    <property type="entry name" value="FCP1_dom"/>
</dbReference>
<proteinExistence type="predicted"/>
<feature type="compositionally biased region" description="Low complexity" evidence="7">
    <location>
        <begin position="199"/>
        <end position="219"/>
    </location>
</feature>
<feature type="region of interest" description="Disordered" evidence="7">
    <location>
        <begin position="62"/>
        <end position="84"/>
    </location>
</feature>
<dbReference type="SUPFAM" id="SSF56784">
    <property type="entry name" value="HAD-like"/>
    <property type="match status" value="1"/>
</dbReference>
<evidence type="ECO:0000256" key="7">
    <source>
        <dbReference type="SAM" id="MobiDB-lite"/>
    </source>
</evidence>
<gene>
    <name evidence="9" type="ORF">CcCBS67573_g09724</name>
</gene>
<dbReference type="InterPro" id="IPR036412">
    <property type="entry name" value="HAD-like_sf"/>
</dbReference>
<dbReference type="GO" id="GO:0005634">
    <property type="term" value="C:nucleus"/>
    <property type="evidence" value="ECO:0007669"/>
    <property type="project" value="UniProtKB-SubCell"/>
</dbReference>
<feature type="region of interest" description="Disordered" evidence="7">
    <location>
        <begin position="151"/>
        <end position="254"/>
    </location>
</feature>
<feature type="compositionally biased region" description="Polar residues" evidence="7">
    <location>
        <begin position="75"/>
        <end position="84"/>
    </location>
</feature>
<organism evidence="9 10">
    <name type="scientific">Chytriomyces confervae</name>
    <dbReference type="NCBI Taxonomy" id="246404"/>
    <lineage>
        <taxon>Eukaryota</taxon>
        <taxon>Fungi</taxon>
        <taxon>Fungi incertae sedis</taxon>
        <taxon>Chytridiomycota</taxon>
        <taxon>Chytridiomycota incertae sedis</taxon>
        <taxon>Chytridiomycetes</taxon>
        <taxon>Chytridiales</taxon>
        <taxon>Chytriomycetaceae</taxon>
        <taxon>Chytriomyces</taxon>
    </lineage>
</organism>
<feature type="region of interest" description="Disordered" evidence="7">
    <location>
        <begin position="739"/>
        <end position="759"/>
    </location>
</feature>
<keyword evidence="4" id="KW-0539">Nucleus</keyword>
<comment type="caution">
    <text evidence="9">The sequence shown here is derived from an EMBL/GenBank/DDBJ whole genome shotgun (WGS) entry which is preliminary data.</text>
</comment>
<feature type="compositionally biased region" description="Polar residues" evidence="7">
    <location>
        <begin position="182"/>
        <end position="192"/>
    </location>
</feature>
<evidence type="ECO:0000256" key="2">
    <source>
        <dbReference type="ARBA" id="ARBA00013081"/>
    </source>
</evidence>
<dbReference type="InterPro" id="IPR039189">
    <property type="entry name" value="Fcp1"/>
</dbReference>
<comment type="catalytic activity">
    <reaction evidence="5">
        <text>O-phospho-L-seryl-[protein] + H2O = L-seryl-[protein] + phosphate</text>
        <dbReference type="Rhea" id="RHEA:20629"/>
        <dbReference type="Rhea" id="RHEA-COMP:9863"/>
        <dbReference type="Rhea" id="RHEA-COMP:11604"/>
        <dbReference type="ChEBI" id="CHEBI:15377"/>
        <dbReference type="ChEBI" id="CHEBI:29999"/>
        <dbReference type="ChEBI" id="CHEBI:43474"/>
        <dbReference type="ChEBI" id="CHEBI:83421"/>
        <dbReference type="EC" id="3.1.3.16"/>
    </reaction>
</comment>
<dbReference type="Pfam" id="PF03031">
    <property type="entry name" value="NIF"/>
    <property type="match status" value="1"/>
</dbReference>
<dbReference type="EC" id="3.1.3.16" evidence="2"/>
<dbReference type="Gene3D" id="3.40.50.1000">
    <property type="entry name" value="HAD superfamily/HAD-like"/>
    <property type="match status" value="1"/>
</dbReference>
<dbReference type="PANTHER" id="PTHR23081:SF0">
    <property type="entry name" value="RNA POLYMERASE II C-TERMINAL DOMAIN PHOSPHATASE-LIKE 1"/>
    <property type="match status" value="1"/>
</dbReference>
<accession>A0A507DQ07</accession>
<dbReference type="PANTHER" id="PTHR23081">
    <property type="entry name" value="RNA POLYMERASE II CTD PHOSPHATASE"/>
    <property type="match status" value="1"/>
</dbReference>
<dbReference type="AlphaFoldDB" id="A0A507DQ07"/>
<dbReference type="OrthoDB" id="10249888at2759"/>
<dbReference type="GO" id="GO:0008420">
    <property type="term" value="F:RNA polymerase II CTD heptapeptide repeat phosphatase activity"/>
    <property type="evidence" value="ECO:0007669"/>
    <property type="project" value="InterPro"/>
</dbReference>
<protein>
    <recommendedName>
        <fullName evidence="2">protein-serine/threonine phosphatase</fullName>
        <ecNumber evidence="2">3.1.3.16</ecNumber>
    </recommendedName>
</protein>
<dbReference type="InterPro" id="IPR023214">
    <property type="entry name" value="HAD_sf"/>
</dbReference>
<feature type="domain" description="FCP1 homology" evidence="8">
    <location>
        <begin position="508"/>
        <end position="694"/>
    </location>
</feature>
<evidence type="ECO:0000313" key="10">
    <source>
        <dbReference type="Proteomes" id="UP000320333"/>
    </source>
</evidence>
<feature type="compositionally biased region" description="Polar residues" evidence="7">
    <location>
        <begin position="220"/>
        <end position="236"/>
    </location>
</feature>
<evidence type="ECO:0000256" key="1">
    <source>
        <dbReference type="ARBA" id="ARBA00004123"/>
    </source>
</evidence>
<dbReference type="PROSITE" id="PS50969">
    <property type="entry name" value="FCP1"/>
    <property type="match status" value="1"/>
</dbReference>
<reference evidence="9 10" key="1">
    <citation type="journal article" date="2019" name="Sci. Rep.">
        <title>Comparative genomics of chytrid fungi reveal insights into the obligate biotrophic and pathogenic lifestyle of Synchytrium endobioticum.</title>
        <authorList>
            <person name="van de Vossenberg B.T.L.H."/>
            <person name="Warris S."/>
            <person name="Nguyen H.D.T."/>
            <person name="van Gent-Pelzer M.P.E."/>
            <person name="Joly D.L."/>
            <person name="van de Geest H.C."/>
            <person name="Bonants P.J.M."/>
            <person name="Smith D.S."/>
            <person name="Levesque C.A."/>
            <person name="van der Lee T.A.J."/>
        </authorList>
    </citation>
    <scope>NUCLEOTIDE SEQUENCE [LARGE SCALE GENOMIC DNA]</scope>
    <source>
        <strain evidence="9 10">CBS 675.73</strain>
    </source>
</reference>
<dbReference type="Proteomes" id="UP000320333">
    <property type="component" value="Unassembled WGS sequence"/>
</dbReference>
<dbReference type="STRING" id="246404.A0A507DQ07"/>
<evidence type="ECO:0000256" key="6">
    <source>
        <dbReference type="ARBA" id="ARBA00048336"/>
    </source>
</evidence>
<evidence type="ECO:0000256" key="5">
    <source>
        <dbReference type="ARBA" id="ARBA00047761"/>
    </source>
</evidence>
<evidence type="ECO:0000313" key="9">
    <source>
        <dbReference type="EMBL" id="TPX53315.1"/>
    </source>
</evidence>
<comment type="catalytic activity">
    <reaction evidence="6">
        <text>O-phospho-L-threonyl-[protein] + H2O = L-threonyl-[protein] + phosphate</text>
        <dbReference type="Rhea" id="RHEA:47004"/>
        <dbReference type="Rhea" id="RHEA-COMP:11060"/>
        <dbReference type="Rhea" id="RHEA-COMP:11605"/>
        <dbReference type="ChEBI" id="CHEBI:15377"/>
        <dbReference type="ChEBI" id="CHEBI:30013"/>
        <dbReference type="ChEBI" id="CHEBI:43474"/>
        <dbReference type="ChEBI" id="CHEBI:61977"/>
        <dbReference type="EC" id="3.1.3.16"/>
    </reaction>
</comment>
<sequence length="794" mass="87952">MDISDLVSDGDDSPSHQQQHVSDPVYQQPQIPQPEPTNGDLTQKPQVLSPVKASVTGVFDRIFAPNPPSPPTPTAVTMNSNASLDSKPVHLSPVLVQSTVPMVVEKPAPTPTPKATALVHPMNQQQMNQQPPQTPGAFQQPANLRHVVPSRPQQLAHPAMPTDMKDRPIPNASGNGLDKSFQVRNPTSSFNRLQPRPPNQQFRHQQQQQVQLQHQQQQRASSVGTDGTSDSESRIGTPQAPLMRGDSFANGGNFQRLPQQQHQRRNTFNNNINGQQQQQQQPRPISSLGVMTGKRGHEDAFGAIAIKDLKSRLVVEMKLDSNKAAAMCTVALSKNPTSQEATTLDAPTPTSNQPKAIIFGPSAAQPEQWKFKMTMPTGSGIPFEKSDPPFVTLTTCSITRARPPGNPTFLLEGEYTMKELLPRSFYNLLSFNGIPHTFVFNFTNPEHAAFKEMAGLRKTGYIIVKEASSNEIWELHLKVSRERTNIFGYLIRASEVRRFVQINASTILAGRRLPLVLDLDDTLVRMIGTEEGRYVPPAQAMLVPDRVRPLADGRKVVLTERVEEFLQWASKYYDISVCSVGDQAYVDQVIAVLDPSRSIIRGVGYSARAEYMHIQGTSMPKRPPKDLESLFVYPTRARDVLFTGALVEAMIVDDNVHMWPLEQQDSIIVVREQRNAKVWNVQLFPHVQSVLNIIHGEFFKQLDQWDMRSGALGPSTCQIYKEYLRNELARRIADPVAGSGRENSLHQLNPVNRLGSPAPPSGLPAHIMQAAISTPVLGGKVMSPMIGAFTLPDD</sequence>